<dbReference type="AlphaFoldDB" id="A0AAW6TSK1"/>
<evidence type="ECO:0000259" key="11">
    <source>
        <dbReference type="Pfam" id="PF04963"/>
    </source>
</evidence>
<keyword evidence="7" id="KW-0238">DNA-binding</keyword>
<evidence type="ECO:0000256" key="1">
    <source>
        <dbReference type="ARBA" id="ARBA00008798"/>
    </source>
</evidence>
<proteinExistence type="inferred from homology"/>
<dbReference type="RefSeq" id="WP_349243609.1">
    <property type="nucleotide sequence ID" value="NZ_JASCXX010000003.1"/>
</dbReference>
<dbReference type="PRINTS" id="PR00045">
    <property type="entry name" value="SIGMA54FCT"/>
</dbReference>
<accession>A0AAW6TSK1</accession>
<feature type="domain" description="RNA polymerase sigma factor 54 core-binding" evidence="11">
    <location>
        <begin position="125"/>
        <end position="316"/>
    </location>
</feature>
<dbReference type="InterPro" id="IPR038709">
    <property type="entry name" value="RpoN_core-bd_sf"/>
</dbReference>
<comment type="caution">
    <text evidence="12">The sequence shown here is derived from an EMBL/GenBank/DDBJ whole genome shotgun (WGS) entry which is preliminary data.</text>
</comment>
<comment type="similarity">
    <text evidence="1">Belongs to the sigma-54 factor family.</text>
</comment>
<keyword evidence="6" id="KW-0731">Sigma factor</keyword>
<feature type="domain" description="RNA polymerase sigma factor 54 DNA-binding" evidence="10">
    <location>
        <begin position="331"/>
        <end position="490"/>
    </location>
</feature>
<keyword evidence="4" id="KW-0548">Nucleotidyltransferase</keyword>
<dbReference type="PROSITE" id="PS50044">
    <property type="entry name" value="SIGMA54_3"/>
    <property type="match status" value="1"/>
</dbReference>
<dbReference type="GO" id="GO:0003677">
    <property type="term" value="F:DNA binding"/>
    <property type="evidence" value="ECO:0007669"/>
    <property type="project" value="UniProtKB-KW"/>
</dbReference>
<evidence type="ECO:0000256" key="9">
    <source>
        <dbReference type="SAM" id="MobiDB-lite"/>
    </source>
</evidence>
<gene>
    <name evidence="12" type="primary">rpoN</name>
    <name evidence="12" type="ORF">QJ522_04010</name>
</gene>
<keyword evidence="5" id="KW-0805">Transcription regulation</keyword>
<dbReference type="InterPro" id="IPR007634">
    <property type="entry name" value="RNA_pol_sigma_54_DNA-bd"/>
</dbReference>
<dbReference type="GO" id="GO:0016779">
    <property type="term" value="F:nucleotidyltransferase activity"/>
    <property type="evidence" value="ECO:0007669"/>
    <property type="project" value="UniProtKB-KW"/>
</dbReference>
<dbReference type="NCBIfam" id="TIGR02395">
    <property type="entry name" value="rpoN_sigma"/>
    <property type="match status" value="1"/>
</dbReference>
<dbReference type="PANTHER" id="PTHR32248">
    <property type="entry name" value="RNA POLYMERASE SIGMA-54 FACTOR"/>
    <property type="match status" value="1"/>
</dbReference>
<evidence type="ECO:0000256" key="3">
    <source>
        <dbReference type="ARBA" id="ARBA00022679"/>
    </source>
</evidence>
<evidence type="ECO:0000256" key="5">
    <source>
        <dbReference type="ARBA" id="ARBA00023015"/>
    </source>
</evidence>
<dbReference type="GO" id="GO:0001216">
    <property type="term" value="F:DNA-binding transcription activator activity"/>
    <property type="evidence" value="ECO:0007669"/>
    <property type="project" value="InterPro"/>
</dbReference>
<dbReference type="GO" id="GO:0006352">
    <property type="term" value="P:DNA-templated transcription initiation"/>
    <property type="evidence" value="ECO:0007669"/>
    <property type="project" value="InterPro"/>
</dbReference>
<feature type="region of interest" description="Disordered" evidence="9">
    <location>
        <begin position="53"/>
        <end position="77"/>
    </location>
</feature>
<dbReference type="EMBL" id="JASCXX010000003">
    <property type="protein sequence ID" value="MDI6448202.1"/>
    <property type="molecule type" value="Genomic_DNA"/>
</dbReference>
<evidence type="ECO:0000256" key="2">
    <source>
        <dbReference type="ARBA" id="ARBA00022478"/>
    </source>
</evidence>
<sequence length="491" mass="56031">MKLEMTGQMRMEQRMKLAPHMIQSMEILQLPILALAERIEQELNSNPVLELEESAEPDDGELSQEPSPDDVPAEKDLVVDTDNNKVDDFERLENLGEEFKEFIDQSGPYRSRGDADERDRKLEAIKNTAAPPQSLHDYLDDQWRLIDAEEPVKKAGQAIIDYIDDRGYLSVRLEQLYSKDRDDFGPDHLKEALRLVQQLDPPGVGARDLRECLLIQIAQSGQEMGCEYRLVADHMDELLENRLPDIARKMGSSIEQIKLAIERLSKLDTSPGLQVGRNESIPITPDVIVESPNGSDEFSVRLAESDLRGLRLNSYYTRMAKDSQASESTRKFLQNNIRSAHWIIEAIEQRKNTLLKVAQAIVRNQRDFFEKGPLHLRPLPMSKVADEVGVHLATVSRAVSGKYMQCAWGVLPLRKFFSGGTEDENGQAHSWEAIRVKLQQIIDEEDKSRPLNDDQIKEKLLEAGIPNLARRTVAKYRKLLNIPTARFRKRY</sequence>
<dbReference type="GO" id="GO:0000428">
    <property type="term" value="C:DNA-directed RNA polymerase complex"/>
    <property type="evidence" value="ECO:0007669"/>
    <property type="project" value="UniProtKB-KW"/>
</dbReference>
<dbReference type="Pfam" id="PF04963">
    <property type="entry name" value="Sigma54_CBD"/>
    <property type="match status" value="1"/>
</dbReference>
<keyword evidence="2" id="KW-0240">DNA-directed RNA polymerase</keyword>
<evidence type="ECO:0000256" key="6">
    <source>
        <dbReference type="ARBA" id="ARBA00023082"/>
    </source>
</evidence>
<dbReference type="Pfam" id="PF00309">
    <property type="entry name" value="Sigma54_AID"/>
    <property type="match status" value="1"/>
</dbReference>
<evidence type="ECO:0000259" key="10">
    <source>
        <dbReference type="Pfam" id="PF04552"/>
    </source>
</evidence>
<evidence type="ECO:0000313" key="13">
    <source>
        <dbReference type="Proteomes" id="UP001431776"/>
    </source>
</evidence>
<dbReference type="PROSITE" id="PS00718">
    <property type="entry name" value="SIGMA54_2"/>
    <property type="match status" value="1"/>
</dbReference>
<feature type="compositionally biased region" description="Acidic residues" evidence="9">
    <location>
        <begin position="53"/>
        <end position="62"/>
    </location>
</feature>
<dbReference type="InterPro" id="IPR007046">
    <property type="entry name" value="RNA_pol_sigma_54_core-bd"/>
</dbReference>
<name>A0AAW6TSK1_9BACT</name>
<dbReference type="PIRSF" id="PIRSF000774">
    <property type="entry name" value="RpoN"/>
    <property type="match status" value="1"/>
</dbReference>
<reference evidence="12" key="1">
    <citation type="submission" date="2023-05" db="EMBL/GenBank/DDBJ databases">
        <title>Anaerotaeda fermentans gen. nov., sp. nov., a novel anaerobic planctomycete of the new family within the order Sedimentisphaerales isolated from Taman Peninsula, Russia.</title>
        <authorList>
            <person name="Khomyakova M.A."/>
            <person name="Merkel A.Y."/>
            <person name="Slobodkin A.I."/>
        </authorList>
    </citation>
    <scope>NUCLEOTIDE SEQUENCE</scope>
    <source>
        <strain evidence="12">M17dextr</strain>
    </source>
</reference>
<evidence type="ECO:0000256" key="4">
    <source>
        <dbReference type="ARBA" id="ARBA00022695"/>
    </source>
</evidence>
<dbReference type="InterPro" id="IPR000394">
    <property type="entry name" value="RNA_pol_sigma_54"/>
</dbReference>
<dbReference type="Gene3D" id="1.10.10.60">
    <property type="entry name" value="Homeodomain-like"/>
    <property type="match status" value="1"/>
</dbReference>
<dbReference type="Gene3D" id="1.10.10.1330">
    <property type="entry name" value="RNA polymerase sigma-54 factor, core-binding domain"/>
    <property type="match status" value="1"/>
</dbReference>
<dbReference type="Proteomes" id="UP001431776">
    <property type="component" value="Unassembled WGS sequence"/>
</dbReference>
<organism evidence="12 13">
    <name type="scientific">Anaerobaca lacustris</name>
    <dbReference type="NCBI Taxonomy" id="3044600"/>
    <lineage>
        <taxon>Bacteria</taxon>
        <taxon>Pseudomonadati</taxon>
        <taxon>Planctomycetota</taxon>
        <taxon>Phycisphaerae</taxon>
        <taxon>Sedimentisphaerales</taxon>
        <taxon>Anaerobacaceae</taxon>
        <taxon>Anaerobaca</taxon>
    </lineage>
</organism>
<evidence type="ECO:0000256" key="7">
    <source>
        <dbReference type="ARBA" id="ARBA00023125"/>
    </source>
</evidence>
<dbReference type="PANTHER" id="PTHR32248:SF4">
    <property type="entry name" value="RNA POLYMERASE SIGMA-54 FACTOR"/>
    <property type="match status" value="1"/>
</dbReference>
<dbReference type="Pfam" id="PF04552">
    <property type="entry name" value="Sigma54_DBD"/>
    <property type="match status" value="1"/>
</dbReference>
<protein>
    <submittedName>
        <fullName evidence="12">RNA polymerase factor sigma-54</fullName>
    </submittedName>
</protein>
<keyword evidence="3" id="KW-0808">Transferase</keyword>
<keyword evidence="13" id="KW-1185">Reference proteome</keyword>
<evidence type="ECO:0000256" key="8">
    <source>
        <dbReference type="ARBA" id="ARBA00023163"/>
    </source>
</evidence>
<dbReference type="GO" id="GO:0016987">
    <property type="term" value="F:sigma factor activity"/>
    <property type="evidence" value="ECO:0007669"/>
    <property type="project" value="UniProtKB-KW"/>
</dbReference>
<evidence type="ECO:0000313" key="12">
    <source>
        <dbReference type="EMBL" id="MDI6448202.1"/>
    </source>
</evidence>
<keyword evidence="8" id="KW-0804">Transcription</keyword>